<organism evidence="1">
    <name type="scientific">marine sediment metagenome</name>
    <dbReference type="NCBI Taxonomy" id="412755"/>
    <lineage>
        <taxon>unclassified sequences</taxon>
        <taxon>metagenomes</taxon>
        <taxon>ecological metagenomes</taxon>
    </lineage>
</organism>
<protein>
    <recommendedName>
        <fullName evidence="2">3'-5' exonuclease domain-containing protein</fullName>
    </recommendedName>
</protein>
<dbReference type="InterPro" id="IPR012337">
    <property type="entry name" value="RNaseH-like_sf"/>
</dbReference>
<dbReference type="SUPFAM" id="SSF53098">
    <property type="entry name" value="Ribonuclease H-like"/>
    <property type="match status" value="1"/>
</dbReference>
<dbReference type="AlphaFoldDB" id="A0A0F9UJT6"/>
<sequence>MFGFLCWLFVWFNINRVVHQIMRKITNILNKINWPTDTLLLDFETYFDKDYCMGKGKNALSIVEYVTDPRFHLTGLGIQLNDNEPRFIPGPHVPWAIEQLKKKFGKALHNCTLVAKNNKFDCLILVEKFDIYPPYTIDIEDLSRYYDSRMKQGLKDLAKLFKLPPKGDTMQFKGLYWETMSPEQRQAMKEYCLGDVIDEKLLLEILLPRLDNPGVELDLARHTLNLYLKPPFKFDFDLADEIEIGMNQELMNTLDGVSWALDYAK</sequence>
<proteinExistence type="predicted"/>
<evidence type="ECO:0000313" key="1">
    <source>
        <dbReference type="EMBL" id="KKN53838.1"/>
    </source>
</evidence>
<name>A0A0F9UJT6_9ZZZZ</name>
<dbReference type="EMBL" id="LAZR01000954">
    <property type="protein sequence ID" value="KKN53838.1"/>
    <property type="molecule type" value="Genomic_DNA"/>
</dbReference>
<evidence type="ECO:0008006" key="2">
    <source>
        <dbReference type="Google" id="ProtNLM"/>
    </source>
</evidence>
<accession>A0A0F9UJT6</accession>
<reference evidence="1" key="1">
    <citation type="journal article" date="2015" name="Nature">
        <title>Complex archaea that bridge the gap between prokaryotes and eukaryotes.</title>
        <authorList>
            <person name="Spang A."/>
            <person name="Saw J.H."/>
            <person name="Jorgensen S.L."/>
            <person name="Zaremba-Niedzwiedzka K."/>
            <person name="Martijn J."/>
            <person name="Lind A.E."/>
            <person name="van Eijk R."/>
            <person name="Schleper C."/>
            <person name="Guy L."/>
            <person name="Ettema T.J."/>
        </authorList>
    </citation>
    <scope>NUCLEOTIDE SEQUENCE</scope>
</reference>
<comment type="caution">
    <text evidence="1">The sequence shown here is derived from an EMBL/GenBank/DDBJ whole genome shotgun (WGS) entry which is preliminary data.</text>
</comment>
<gene>
    <name evidence="1" type="ORF">LCGC14_0597970</name>
</gene>